<organism evidence="2 3">
    <name type="scientific">Neocucurbitaria cava</name>
    <dbReference type="NCBI Taxonomy" id="798079"/>
    <lineage>
        <taxon>Eukaryota</taxon>
        <taxon>Fungi</taxon>
        <taxon>Dikarya</taxon>
        <taxon>Ascomycota</taxon>
        <taxon>Pezizomycotina</taxon>
        <taxon>Dothideomycetes</taxon>
        <taxon>Pleosporomycetidae</taxon>
        <taxon>Pleosporales</taxon>
        <taxon>Pleosporineae</taxon>
        <taxon>Cucurbitariaceae</taxon>
        <taxon>Neocucurbitaria</taxon>
    </lineage>
</organism>
<accession>A0A9W8Y7R1</accession>
<dbReference type="Pfam" id="PF24864">
    <property type="entry name" value="DUF7730"/>
    <property type="match status" value="1"/>
</dbReference>
<gene>
    <name evidence="2" type="ORF">N0V83_004974</name>
</gene>
<dbReference type="PANTHER" id="PTHR38790">
    <property type="entry name" value="2EXR DOMAIN-CONTAINING PROTEIN-RELATED"/>
    <property type="match status" value="1"/>
</dbReference>
<protein>
    <recommendedName>
        <fullName evidence="1">DUF7730 domain-containing protein</fullName>
    </recommendedName>
</protein>
<keyword evidence="3" id="KW-1185">Reference proteome</keyword>
<evidence type="ECO:0000259" key="1">
    <source>
        <dbReference type="Pfam" id="PF24864"/>
    </source>
</evidence>
<evidence type="ECO:0000313" key="2">
    <source>
        <dbReference type="EMBL" id="KAJ4370456.1"/>
    </source>
</evidence>
<dbReference type="AlphaFoldDB" id="A0A9W8Y7R1"/>
<dbReference type="EMBL" id="JAPEUY010000008">
    <property type="protein sequence ID" value="KAJ4370456.1"/>
    <property type="molecule type" value="Genomic_DNA"/>
</dbReference>
<dbReference type="InterPro" id="IPR056632">
    <property type="entry name" value="DUF7730"/>
</dbReference>
<dbReference type="OrthoDB" id="4757095at2759"/>
<evidence type="ECO:0000313" key="3">
    <source>
        <dbReference type="Proteomes" id="UP001140560"/>
    </source>
</evidence>
<dbReference type="Proteomes" id="UP001140560">
    <property type="component" value="Unassembled WGS sequence"/>
</dbReference>
<name>A0A9W8Y7R1_9PLEO</name>
<sequence length="329" mass="37961">MLDNASLVTRNPSTMSSNSSLFSRIKPGIVSNKKIRGFLALPGEVRNMVYAYYFQTEVFCEFAASDYHFTQPTRPTVKLRSNAVSTSNFICTKDINQDDTMVVRVSRRLGKYNIVQGLHTNWLASVYALSLVCNQIHAETLPFLYNRTVFIFASPRRITNFLHVIPGLKLQQITKLRLHYSTYGAPKNVQDIIWQDKHTEAWKRALKAASKTLLNLQNLELWVQVSLSPLRLNLREQWVKPLLQFRRLNKLTTVNVDVQSHWSKGRWATFEGNKELARASWDLHELFGRALSLAILGAKEAEAMAEFNTAWEVTYRRWQYNLGYAKIGW</sequence>
<proteinExistence type="predicted"/>
<feature type="domain" description="DUF7730" evidence="1">
    <location>
        <begin position="38"/>
        <end position="240"/>
    </location>
</feature>
<comment type="caution">
    <text evidence="2">The sequence shown here is derived from an EMBL/GenBank/DDBJ whole genome shotgun (WGS) entry which is preliminary data.</text>
</comment>
<dbReference type="PANTHER" id="PTHR38790:SF8">
    <property type="entry name" value="F-BOX DOMAIN-CONTAINING PROTEIN"/>
    <property type="match status" value="1"/>
</dbReference>
<reference evidence="2" key="1">
    <citation type="submission" date="2022-10" db="EMBL/GenBank/DDBJ databases">
        <title>Tapping the CABI collections for fungal endophytes: first genome assemblies for Collariella, Neodidymelliopsis, Ascochyta clinopodiicola, Didymella pomorum, Didymosphaeria variabile, Neocosmospora piperis and Neocucurbitaria cava.</title>
        <authorList>
            <person name="Hill R."/>
        </authorList>
    </citation>
    <scope>NUCLEOTIDE SEQUENCE</scope>
    <source>
        <strain evidence="2">IMI 356814</strain>
    </source>
</reference>